<dbReference type="Pfam" id="PF01185">
    <property type="entry name" value="Hydrophobin"/>
    <property type="match status" value="1"/>
</dbReference>
<evidence type="ECO:0000313" key="8">
    <source>
        <dbReference type="EMBL" id="KJA23934.1"/>
    </source>
</evidence>
<evidence type="ECO:0000256" key="2">
    <source>
        <dbReference type="ARBA" id="ARBA00010446"/>
    </source>
</evidence>
<evidence type="ECO:0000256" key="7">
    <source>
        <dbReference type="SAM" id="MobiDB-lite"/>
    </source>
</evidence>
<feature type="region of interest" description="Disordered" evidence="7">
    <location>
        <begin position="28"/>
        <end position="59"/>
    </location>
</feature>
<keyword evidence="9" id="KW-1185">Reference proteome</keyword>
<dbReference type="GO" id="GO:0005199">
    <property type="term" value="F:structural constituent of cell wall"/>
    <property type="evidence" value="ECO:0007669"/>
    <property type="project" value="InterPro"/>
</dbReference>
<evidence type="ECO:0000256" key="3">
    <source>
        <dbReference type="ARBA" id="ARBA00022512"/>
    </source>
</evidence>
<dbReference type="GO" id="GO:0009277">
    <property type="term" value="C:fungal-type cell wall"/>
    <property type="evidence" value="ECO:0007669"/>
    <property type="project" value="InterPro"/>
</dbReference>
<evidence type="ECO:0000256" key="6">
    <source>
        <dbReference type="RuleBase" id="RU365009"/>
    </source>
</evidence>
<accession>A0A0D2NYY5</accession>
<evidence type="ECO:0000256" key="5">
    <source>
        <dbReference type="ARBA" id="ARBA00023157"/>
    </source>
</evidence>
<gene>
    <name evidence="8" type="ORF">HYPSUDRAFT_66025</name>
</gene>
<name>A0A0D2NYY5_HYPSF</name>
<evidence type="ECO:0000256" key="4">
    <source>
        <dbReference type="ARBA" id="ARBA00022525"/>
    </source>
</evidence>
<dbReference type="InterPro" id="IPR001338">
    <property type="entry name" value="Class_I_Hydrophobin"/>
</dbReference>
<dbReference type="CDD" id="cd23507">
    <property type="entry name" value="hydrophobin_I"/>
    <property type="match status" value="1"/>
</dbReference>
<dbReference type="EMBL" id="KN817540">
    <property type="protein sequence ID" value="KJA23934.1"/>
    <property type="molecule type" value="Genomic_DNA"/>
</dbReference>
<dbReference type="AlphaFoldDB" id="A0A0D2NYY5"/>
<proteinExistence type="inferred from homology"/>
<evidence type="ECO:0000256" key="1">
    <source>
        <dbReference type="ARBA" id="ARBA00004191"/>
    </source>
</evidence>
<comment type="similarity">
    <text evidence="2 6">Belongs to the fungal hydrophobin family.</text>
</comment>
<protein>
    <recommendedName>
        <fullName evidence="6">Hydrophobin</fullName>
    </recommendedName>
</protein>
<dbReference type="SMART" id="SM00075">
    <property type="entry name" value="HYDRO"/>
    <property type="match status" value="1"/>
</dbReference>
<dbReference type="OMA" id="PPKRMYH"/>
<keyword evidence="6" id="KW-0732">Signal</keyword>
<evidence type="ECO:0000313" key="9">
    <source>
        <dbReference type="Proteomes" id="UP000054270"/>
    </source>
</evidence>
<feature type="chain" id="PRO_5013988471" description="Hydrophobin" evidence="6">
    <location>
        <begin position="20"/>
        <end position="142"/>
    </location>
</feature>
<feature type="signal peptide" evidence="6">
    <location>
        <begin position="1"/>
        <end position="19"/>
    </location>
</feature>
<dbReference type="STRING" id="945553.A0A0D2NYY5"/>
<organism evidence="8 9">
    <name type="scientific">Hypholoma sublateritium (strain FD-334 SS-4)</name>
    <dbReference type="NCBI Taxonomy" id="945553"/>
    <lineage>
        <taxon>Eukaryota</taxon>
        <taxon>Fungi</taxon>
        <taxon>Dikarya</taxon>
        <taxon>Basidiomycota</taxon>
        <taxon>Agaricomycotina</taxon>
        <taxon>Agaricomycetes</taxon>
        <taxon>Agaricomycetidae</taxon>
        <taxon>Agaricales</taxon>
        <taxon>Agaricineae</taxon>
        <taxon>Strophariaceae</taxon>
        <taxon>Hypholoma</taxon>
    </lineage>
</organism>
<keyword evidence="5 6" id="KW-1015">Disulfide bond</keyword>
<feature type="compositionally biased region" description="Low complexity" evidence="7">
    <location>
        <begin position="40"/>
        <end position="59"/>
    </location>
</feature>
<keyword evidence="4 6" id="KW-0964">Secreted</keyword>
<sequence>MKFTATLAILATAAATVSAQEVLTNGERMARGLPPRAPVRRWSSTAAARRSTPSNAPSSQCNTGPVQCCNSVQQANNPVVSLLLDLLNIGGLSGDTQVGTTCSPLSAVGVGSNSCSSQTVCCENNSFNGVVAIGCTPININL</sequence>
<keyword evidence="3 6" id="KW-0134">Cell wall</keyword>
<comment type="subcellular location">
    <subcellularLocation>
        <location evidence="1 6">Secreted</location>
        <location evidence="1 6">Cell wall</location>
    </subcellularLocation>
</comment>
<dbReference type="OrthoDB" id="4225815at2759"/>
<reference evidence="9" key="1">
    <citation type="submission" date="2014-04" db="EMBL/GenBank/DDBJ databases">
        <title>Evolutionary Origins and Diversification of the Mycorrhizal Mutualists.</title>
        <authorList>
            <consortium name="DOE Joint Genome Institute"/>
            <consortium name="Mycorrhizal Genomics Consortium"/>
            <person name="Kohler A."/>
            <person name="Kuo A."/>
            <person name="Nagy L.G."/>
            <person name="Floudas D."/>
            <person name="Copeland A."/>
            <person name="Barry K.W."/>
            <person name="Cichocki N."/>
            <person name="Veneault-Fourrey C."/>
            <person name="LaButti K."/>
            <person name="Lindquist E.A."/>
            <person name="Lipzen A."/>
            <person name="Lundell T."/>
            <person name="Morin E."/>
            <person name="Murat C."/>
            <person name="Riley R."/>
            <person name="Ohm R."/>
            <person name="Sun H."/>
            <person name="Tunlid A."/>
            <person name="Henrissat B."/>
            <person name="Grigoriev I.V."/>
            <person name="Hibbett D.S."/>
            <person name="Martin F."/>
        </authorList>
    </citation>
    <scope>NUCLEOTIDE SEQUENCE [LARGE SCALE GENOMIC DNA]</scope>
    <source>
        <strain evidence="9">FD-334 SS-4</strain>
    </source>
</reference>
<dbReference type="Proteomes" id="UP000054270">
    <property type="component" value="Unassembled WGS sequence"/>
</dbReference>